<dbReference type="InterPro" id="IPR046524">
    <property type="entry name" value="DUF6701"/>
</dbReference>
<dbReference type="Pfam" id="PF20419">
    <property type="entry name" value="DUF6701"/>
    <property type="match status" value="1"/>
</dbReference>
<keyword evidence="4" id="KW-1185">Reference proteome</keyword>
<evidence type="ECO:0000259" key="2">
    <source>
        <dbReference type="Pfam" id="PF20419"/>
    </source>
</evidence>
<keyword evidence="1" id="KW-0472">Membrane</keyword>
<accession>A0ABP9ZWB8</accession>
<name>A0ABP9ZWB8_9GAMM</name>
<dbReference type="Proteomes" id="UP001481413">
    <property type="component" value="Unassembled WGS sequence"/>
</dbReference>
<keyword evidence="1" id="KW-0812">Transmembrane</keyword>
<dbReference type="Pfam" id="PF21471">
    <property type="entry name" value="Reelin_subrepeat-B"/>
    <property type="match status" value="1"/>
</dbReference>
<evidence type="ECO:0000313" key="4">
    <source>
        <dbReference type="Proteomes" id="UP001481413"/>
    </source>
</evidence>
<evidence type="ECO:0000256" key="1">
    <source>
        <dbReference type="SAM" id="Phobius"/>
    </source>
</evidence>
<dbReference type="InterPro" id="IPR049419">
    <property type="entry name" value="Reelin_subrepeat-B"/>
</dbReference>
<feature type="transmembrane region" description="Helical" evidence="1">
    <location>
        <begin position="12"/>
        <end position="31"/>
    </location>
</feature>
<dbReference type="Gene3D" id="2.60.120.260">
    <property type="entry name" value="Galactose-binding domain-like"/>
    <property type="match status" value="2"/>
</dbReference>
<gene>
    <name evidence="3" type="ORF">NBRC116585_05490</name>
</gene>
<dbReference type="EMBL" id="BAABWH010000001">
    <property type="protein sequence ID" value="GAA6144432.1"/>
    <property type="molecule type" value="Genomic_DNA"/>
</dbReference>
<feature type="domain" description="DUF6701" evidence="2">
    <location>
        <begin position="478"/>
        <end position="1064"/>
    </location>
</feature>
<proteinExistence type="predicted"/>
<organism evidence="3 4">
    <name type="scientific">Thalassolituus maritimus</name>
    <dbReference type="NCBI Taxonomy" id="484498"/>
    <lineage>
        <taxon>Bacteria</taxon>
        <taxon>Pseudomonadati</taxon>
        <taxon>Pseudomonadota</taxon>
        <taxon>Gammaproteobacteria</taxon>
        <taxon>Oceanospirillales</taxon>
        <taxon>Oceanospirillaceae</taxon>
        <taxon>Thalassolituus</taxon>
    </lineage>
</organism>
<evidence type="ECO:0000313" key="3">
    <source>
        <dbReference type="EMBL" id="GAA6144432.1"/>
    </source>
</evidence>
<protein>
    <recommendedName>
        <fullName evidence="2">DUF6701 domain-containing protein</fullName>
    </recommendedName>
</protein>
<sequence>MSSIALHNSARHYLGFTSYILWTLIILGLPLSAHARVDLWSDDFERSTLNGGTHTYLVAPIGSRGEAGIGTYIANSGSRSMYICCDEVYVISDVMDLSGSNYAEVSFWLRSGSDDYSEWPSSGDDLRLDVLLDNGSWQALQLWEGGGSSGGDTYNVYAKIPAAGLHSSFRFRFYQADGSGSASTRRDFWHIDDLKVTDFEVGTTKYPLFYDDFERNLLMTPPSGSVLPDWYVTVFDGNFTSQISNHTAETGTRSMFTCCGERTTTTRSIDLSGETFAEMEYWIRYGDDNFSGTDAITPGNYDSEDPSAAEIYVQIYLANGTWRTIDFHDPSASNSGEIYRYEARVPDDAMHSDFRLRFYQADGTTSSLRRYDFYHIDNVYVGTRDDTSSAIDHFRLSYNSAALTCNPQDVTIQVCEDATCSSLYTDPVDVVLTPTGWVGGNAVTISGGSDVLSFARTTAGTVTLGVASSVPVASGGGVQCSIDGGAYSSGCSLTFADSGLLVSVPDLISGKAITNATVQAVRKSDNSAECTPAFANVTKNVNFWTSYDIPASGTISTTLGGTAVSGNSVLPTTLSLNFDGTGLATLPALNYMDAGQKSLHARYVGTGSDLGLIMDGSDSYVARPVGLCVDTGSSFSGPYASWGVFGTAGVSFPMNVSAVAWQSDPDSDLCDGNSVTPNYQSGGNVDLSSTLLAPSPGVNGVISPTAYNHTGSGVNVVNLAQSEVGVFTFEANPPLYFGAALGSTSSTTRQAFSSQATGRFIPDHFEASLVDAGEWSPTCPSENTYTGEAIDWLITPKVVFTAFNGASPKAETLNYTHNDFRKLTASNVAPSVTYPTEDAAAVGTGGAPLQLTGAPGTQFNDGTLTVIAPGQMQYEFSIMDTVTYQRNASAEVNPFEPALEFEVGSAISDGEASVQNQIDFTADGSGVDMRFGRLKVEDSYGPETNNLILPLHTEYFLNGAYQPNTLDSCTTWDNANATVSAMSSVQAGSGTLGSGTSGSDGITLTAPTAVPGTPDTGDATVTYDAPSWLEGDFDNDGNFGDDPEATATFGVYRGHERVIYRKEVR</sequence>
<dbReference type="RefSeq" id="WP_353293360.1">
    <property type="nucleotide sequence ID" value="NZ_BAABWH010000001.1"/>
</dbReference>
<comment type="caution">
    <text evidence="3">The sequence shown here is derived from an EMBL/GenBank/DDBJ whole genome shotgun (WGS) entry which is preliminary data.</text>
</comment>
<keyword evidence="1" id="KW-1133">Transmembrane helix</keyword>
<reference evidence="3 4" key="1">
    <citation type="submission" date="2024-04" db="EMBL/GenBank/DDBJ databases">
        <title>Draft genome sequence of Thalassolituus maritimus NBRC 116585.</title>
        <authorList>
            <person name="Miyakawa T."/>
            <person name="Kusuya Y."/>
            <person name="Miura T."/>
        </authorList>
    </citation>
    <scope>NUCLEOTIDE SEQUENCE [LARGE SCALE GENOMIC DNA]</scope>
    <source>
        <strain evidence="3 4">5NW40-0001</strain>
    </source>
</reference>